<keyword evidence="12" id="KW-1185">Reference proteome</keyword>
<comment type="subcellular location">
    <subcellularLocation>
        <location evidence="2">Membrane</location>
    </subcellularLocation>
</comment>
<dbReference type="Gene3D" id="1.10.287.130">
    <property type="match status" value="1"/>
</dbReference>
<dbReference type="GO" id="GO:0000155">
    <property type="term" value="F:phosphorelay sensor kinase activity"/>
    <property type="evidence" value="ECO:0007669"/>
    <property type="project" value="InterPro"/>
</dbReference>
<keyword evidence="8 9" id="KW-0472">Membrane</keyword>
<keyword evidence="4" id="KW-0597">Phosphoprotein</keyword>
<dbReference type="Proteomes" id="UP000019482">
    <property type="component" value="Unassembled WGS sequence"/>
</dbReference>
<evidence type="ECO:0000313" key="11">
    <source>
        <dbReference type="EMBL" id="CDL90928.1"/>
    </source>
</evidence>
<proteinExistence type="predicted"/>
<dbReference type="FunFam" id="3.30.565.10:FF:000006">
    <property type="entry name" value="Sensor histidine kinase WalK"/>
    <property type="match status" value="1"/>
</dbReference>
<evidence type="ECO:0000259" key="10">
    <source>
        <dbReference type="PROSITE" id="PS50109"/>
    </source>
</evidence>
<keyword evidence="6 11" id="KW-0418">Kinase</keyword>
<feature type="transmembrane region" description="Helical" evidence="9">
    <location>
        <begin position="144"/>
        <end position="166"/>
    </location>
</feature>
<dbReference type="InterPro" id="IPR036890">
    <property type="entry name" value="HATPase_C_sf"/>
</dbReference>
<dbReference type="SMART" id="SM00388">
    <property type="entry name" value="HisKA"/>
    <property type="match status" value="1"/>
</dbReference>
<evidence type="ECO:0000256" key="8">
    <source>
        <dbReference type="ARBA" id="ARBA00023136"/>
    </source>
</evidence>
<accession>W6N3A5</accession>
<dbReference type="CDD" id="cd00075">
    <property type="entry name" value="HATPase"/>
    <property type="match status" value="1"/>
</dbReference>
<keyword evidence="5" id="KW-0808">Transferase</keyword>
<dbReference type="Gene3D" id="3.30.565.10">
    <property type="entry name" value="Histidine kinase-like ATPase, C-terminal domain"/>
    <property type="match status" value="1"/>
</dbReference>
<dbReference type="RefSeq" id="WP_017895532.1">
    <property type="nucleotide sequence ID" value="NZ_CBXI010000013.1"/>
</dbReference>
<reference evidence="11 12" key="1">
    <citation type="journal article" date="2015" name="Genome Announc.">
        <title>Draft Genome Sequence of Clostridium tyrobutyricum Strain DIVETGP, Isolated from Cow's Milk for Grana Padano Production.</title>
        <authorList>
            <person name="Soggiu A."/>
            <person name="Piras C."/>
            <person name="Gaiarsa S."/>
            <person name="Sassera D."/>
            <person name="Roncada P."/>
            <person name="Bendixen E."/>
            <person name="Brasca M."/>
            <person name="Bonizzi L."/>
        </authorList>
    </citation>
    <scope>NUCLEOTIDE SEQUENCE [LARGE SCALE GENOMIC DNA]</scope>
    <source>
        <strain evidence="11 12">DIVETGP</strain>
    </source>
</reference>
<comment type="caution">
    <text evidence="11">The sequence shown here is derived from an EMBL/GenBank/DDBJ whole genome shotgun (WGS) entry which is preliminary data.</text>
</comment>
<dbReference type="InterPro" id="IPR003594">
    <property type="entry name" value="HATPase_dom"/>
</dbReference>
<dbReference type="GO" id="GO:0004721">
    <property type="term" value="F:phosphoprotein phosphatase activity"/>
    <property type="evidence" value="ECO:0007669"/>
    <property type="project" value="TreeGrafter"/>
</dbReference>
<dbReference type="PANTHER" id="PTHR45453">
    <property type="entry name" value="PHOSPHATE REGULON SENSOR PROTEIN PHOR"/>
    <property type="match status" value="1"/>
</dbReference>
<dbReference type="EMBL" id="CBXI010000013">
    <property type="protein sequence ID" value="CDL90928.1"/>
    <property type="molecule type" value="Genomic_DNA"/>
</dbReference>
<comment type="catalytic activity">
    <reaction evidence="1">
        <text>ATP + protein L-histidine = ADP + protein N-phospho-L-histidine.</text>
        <dbReference type="EC" id="2.7.13.3"/>
    </reaction>
</comment>
<feature type="transmembrane region" description="Helical" evidence="9">
    <location>
        <begin position="12"/>
        <end position="32"/>
    </location>
</feature>
<dbReference type="InterPro" id="IPR004358">
    <property type="entry name" value="Sig_transdc_His_kin-like_C"/>
</dbReference>
<dbReference type="PRINTS" id="PR00344">
    <property type="entry name" value="BCTRLSENSOR"/>
</dbReference>
<dbReference type="InterPro" id="IPR003661">
    <property type="entry name" value="HisK_dim/P_dom"/>
</dbReference>
<dbReference type="CDD" id="cd00082">
    <property type="entry name" value="HisKA"/>
    <property type="match status" value="1"/>
</dbReference>
<protein>
    <recommendedName>
        <fullName evidence="3">histidine kinase</fullName>
        <ecNumber evidence="3">2.7.13.3</ecNumber>
    </recommendedName>
</protein>
<dbReference type="FunFam" id="1.10.287.130:FF:000001">
    <property type="entry name" value="Two-component sensor histidine kinase"/>
    <property type="match status" value="1"/>
</dbReference>
<evidence type="ECO:0000256" key="2">
    <source>
        <dbReference type="ARBA" id="ARBA00004370"/>
    </source>
</evidence>
<organism evidence="11 12">
    <name type="scientific">Clostridium tyrobutyricum DIVETGP</name>
    <dbReference type="NCBI Taxonomy" id="1408889"/>
    <lineage>
        <taxon>Bacteria</taxon>
        <taxon>Bacillati</taxon>
        <taxon>Bacillota</taxon>
        <taxon>Clostridia</taxon>
        <taxon>Eubacteriales</taxon>
        <taxon>Clostridiaceae</taxon>
        <taxon>Clostridium</taxon>
    </lineage>
</organism>
<keyword evidence="9" id="KW-0812">Transmembrane</keyword>
<dbReference type="AlphaFoldDB" id="W6N3A5"/>
<dbReference type="PANTHER" id="PTHR45453:SF1">
    <property type="entry name" value="PHOSPHATE REGULON SENSOR PROTEIN PHOR"/>
    <property type="match status" value="1"/>
</dbReference>
<evidence type="ECO:0000256" key="7">
    <source>
        <dbReference type="ARBA" id="ARBA00023012"/>
    </source>
</evidence>
<gene>
    <name evidence="11" type="ORF">CTDIVETGP_0998</name>
</gene>
<feature type="domain" description="Histidine kinase" evidence="10">
    <location>
        <begin position="187"/>
        <end position="404"/>
    </location>
</feature>
<dbReference type="InterPro" id="IPR005467">
    <property type="entry name" value="His_kinase_dom"/>
</dbReference>
<evidence type="ECO:0000256" key="3">
    <source>
        <dbReference type="ARBA" id="ARBA00012438"/>
    </source>
</evidence>
<dbReference type="InterPro" id="IPR036097">
    <property type="entry name" value="HisK_dim/P_sf"/>
</dbReference>
<dbReference type="EC" id="2.7.13.3" evidence="3"/>
<dbReference type="PROSITE" id="PS50109">
    <property type="entry name" value="HIS_KIN"/>
    <property type="match status" value="1"/>
</dbReference>
<evidence type="ECO:0000256" key="4">
    <source>
        <dbReference type="ARBA" id="ARBA00022553"/>
    </source>
</evidence>
<dbReference type="Pfam" id="PF00512">
    <property type="entry name" value="HisKA"/>
    <property type="match status" value="1"/>
</dbReference>
<dbReference type="GeneID" id="29418494"/>
<evidence type="ECO:0000256" key="1">
    <source>
        <dbReference type="ARBA" id="ARBA00000085"/>
    </source>
</evidence>
<dbReference type="SUPFAM" id="SSF47384">
    <property type="entry name" value="Homodimeric domain of signal transducing histidine kinase"/>
    <property type="match status" value="1"/>
</dbReference>
<keyword evidence="9" id="KW-1133">Transmembrane helix</keyword>
<sequence length="407" mass="46075">MFRKLKIELILINLILTSLVLITIFSGIYILMKKSFDHSSYMRMVKTAEMENLPPSPPERNLTPSDSFFIKIDRSGAVREISSNSIITRDSSYNVIEKILKDNKDKGIITYKSYKLRYLEIAKPYGRIIVFVDKSFDNEVLRRLIMISILVCIISLVLVFIISLFLANVSLKPVMTAWERQKAFVADASHELRTPLAVITTNLDIVLDNREYSVESQKKWLGNVKLETTRMTKLIEALLFIARSDSSKTSFSKNEFNLSNAVVQSVQPFEAVAIQSGIKIISKVEPDIFLKGTEGRIKQLIAILIDNAIKHTRSGDTVTIKTTMVKSRIQITVSDTGEGIPREHLSKIFDRFYKVDKSRAKREGSFGLGLSIAKCIVEEHNGIIDVLSEVGKGTEFRVVFETKKVLQ</sequence>
<evidence type="ECO:0000256" key="5">
    <source>
        <dbReference type="ARBA" id="ARBA00022679"/>
    </source>
</evidence>
<evidence type="ECO:0000256" key="9">
    <source>
        <dbReference type="SAM" id="Phobius"/>
    </source>
</evidence>
<evidence type="ECO:0000256" key="6">
    <source>
        <dbReference type="ARBA" id="ARBA00022777"/>
    </source>
</evidence>
<dbReference type="InterPro" id="IPR050351">
    <property type="entry name" value="BphY/WalK/GraS-like"/>
</dbReference>
<dbReference type="SMART" id="SM00387">
    <property type="entry name" value="HATPase_c"/>
    <property type="match status" value="1"/>
</dbReference>
<dbReference type="GO" id="GO:0005886">
    <property type="term" value="C:plasma membrane"/>
    <property type="evidence" value="ECO:0007669"/>
    <property type="project" value="TreeGrafter"/>
</dbReference>
<dbReference type="Pfam" id="PF02518">
    <property type="entry name" value="HATPase_c"/>
    <property type="match status" value="1"/>
</dbReference>
<evidence type="ECO:0000313" key="12">
    <source>
        <dbReference type="Proteomes" id="UP000019482"/>
    </source>
</evidence>
<dbReference type="SUPFAM" id="SSF55874">
    <property type="entry name" value="ATPase domain of HSP90 chaperone/DNA topoisomerase II/histidine kinase"/>
    <property type="match status" value="1"/>
</dbReference>
<dbReference type="GO" id="GO:0016036">
    <property type="term" value="P:cellular response to phosphate starvation"/>
    <property type="evidence" value="ECO:0007669"/>
    <property type="project" value="TreeGrafter"/>
</dbReference>
<name>W6N3A5_CLOTY</name>
<keyword evidence="7" id="KW-0902">Two-component regulatory system</keyword>